<sequence>ESREAPQSSKTPFFFLDEDTEESNTPLTKNMVVVNSTVNSGSNEQLETVTETDFQNKQNNSDSASTFKEILDNEEHDVKLSSLLYARKEVGDPKYGNVNKQDSKFEGVEEASNQITNTGEIERESYETLRTLSETMSVDLPKLEGKDEKDMRLNTETITKRKYDASSDTEKFGEEETKSKMETSSIVSGKDLYPGTKGDVVAPPITVELWDENNKPQPRNQLGSFQQTSTHSSTIQDNESALMASRW</sequence>
<evidence type="ECO:0000256" key="1">
    <source>
        <dbReference type="SAM" id="MobiDB-lite"/>
    </source>
</evidence>
<feature type="compositionally biased region" description="Basic and acidic residues" evidence="1">
    <location>
        <begin position="165"/>
        <end position="181"/>
    </location>
</feature>
<accession>A0A0B6ZIR8</accession>
<feature type="region of interest" description="Disordered" evidence="1">
    <location>
        <begin position="165"/>
        <end position="247"/>
    </location>
</feature>
<organism evidence="2">
    <name type="scientific">Arion vulgaris</name>
    <dbReference type="NCBI Taxonomy" id="1028688"/>
    <lineage>
        <taxon>Eukaryota</taxon>
        <taxon>Metazoa</taxon>
        <taxon>Spiralia</taxon>
        <taxon>Lophotrochozoa</taxon>
        <taxon>Mollusca</taxon>
        <taxon>Gastropoda</taxon>
        <taxon>Heterobranchia</taxon>
        <taxon>Euthyneura</taxon>
        <taxon>Panpulmonata</taxon>
        <taxon>Eupulmonata</taxon>
        <taxon>Stylommatophora</taxon>
        <taxon>Helicina</taxon>
        <taxon>Arionoidea</taxon>
        <taxon>Arionidae</taxon>
        <taxon>Arion</taxon>
    </lineage>
</organism>
<dbReference type="AlphaFoldDB" id="A0A0B6ZIR8"/>
<name>A0A0B6ZIR8_9EUPU</name>
<reference evidence="2" key="1">
    <citation type="submission" date="2014-12" db="EMBL/GenBank/DDBJ databases">
        <title>Insight into the proteome of Arion vulgaris.</title>
        <authorList>
            <person name="Aradska J."/>
            <person name="Bulat T."/>
            <person name="Smidak R."/>
            <person name="Sarate P."/>
            <person name="Gangsoo J."/>
            <person name="Sialana F."/>
            <person name="Bilban M."/>
            <person name="Lubec G."/>
        </authorList>
    </citation>
    <scope>NUCLEOTIDE SEQUENCE</scope>
    <source>
        <tissue evidence="2">Skin</tissue>
    </source>
</reference>
<feature type="compositionally biased region" description="Polar residues" evidence="1">
    <location>
        <begin position="215"/>
        <end position="239"/>
    </location>
</feature>
<feature type="non-terminal residue" evidence="2">
    <location>
        <position position="1"/>
    </location>
</feature>
<feature type="compositionally biased region" description="Low complexity" evidence="1">
    <location>
        <begin position="30"/>
        <end position="43"/>
    </location>
</feature>
<feature type="non-terminal residue" evidence="2">
    <location>
        <position position="247"/>
    </location>
</feature>
<feature type="region of interest" description="Disordered" evidence="1">
    <location>
        <begin position="1"/>
        <end position="62"/>
    </location>
</feature>
<feature type="compositionally biased region" description="Polar residues" evidence="1">
    <location>
        <begin position="44"/>
        <end position="62"/>
    </location>
</feature>
<feature type="compositionally biased region" description="Polar residues" evidence="1">
    <location>
        <begin position="1"/>
        <end position="11"/>
    </location>
</feature>
<gene>
    <name evidence="2" type="primary">ORF63833</name>
</gene>
<dbReference type="EMBL" id="HACG01020906">
    <property type="protein sequence ID" value="CEK67771.1"/>
    <property type="molecule type" value="Transcribed_RNA"/>
</dbReference>
<protein>
    <submittedName>
        <fullName evidence="2">Uncharacterized protein</fullName>
    </submittedName>
</protein>
<evidence type="ECO:0000313" key="2">
    <source>
        <dbReference type="EMBL" id="CEK67771.1"/>
    </source>
</evidence>
<proteinExistence type="predicted"/>